<evidence type="ECO:0000256" key="1">
    <source>
        <dbReference type="SAM" id="Phobius"/>
    </source>
</evidence>
<dbReference type="RefSeq" id="WP_125249612.1">
    <property type="nucleotide sequence ID" value="NZ_RSEB01000006.1"/>
</dbReference>
<evidence type="ECO:0000313" key="4">
    <source>
        <dbReference type="Proteomes" id="UP000277256"/>
    </source>
</evidence>
<feature type="transmembrane region" description="Helical" evidence="1">
    <location>
        <begin position="51"/>
        <end position="74"/>
    </location>
</feature>
<comment type="caution">
    <text evidence="3">The sequence shown here is derived from an EMBL/GenBank/DDBJ whole genome shotgun (WGS) entry which is preliminary data.</text>
</comment>
<feature type="transmembrane region" description="Helical" evidence="1">
    <location>
        <begin position="183"/>
        <end position="200"/>
    </location>
</feature>
<organism evidence="3 4">
    <name type="scientific">Glycomyces terrestris</name>
    <dbReference type="NCBI Taxonomy" id="2493553"/>
    <lineage>
        <taxon>Bacteria</taxon>
        <taxon>Bacillati</taxon>
        <taxon>Actinomycetota</taxon>
        <taxon>Actinomycetes</taxon>
        <taxon>Glycomycetales</taxon>
        <taxon>Glycomycetaceae</taxon>
        <taxon>Glycomyces</taxon>
    </lineage>
</organism>
<keyword evidence="1" id="KW-0472">Membrane</keyword>
<sequence>MSTVHKRPFGALVTAAVVLMAASAAVAVPAGLTLNPADAAAALDAVAARPGLHLVELAVDVLGWLALAAAGLVAGRQRGDVVAAGLLALAGAAGMLHDAGNLAVTQLAVVPGAATAATGVLLTAKWTVNLAGLLWTAATAAAAWGAPKSLRRTGIAAAAAGLAAVALPWTTGTGGPGPVLEQAGYLLHLPVMAWWVAFAWRGPR</sequence>
<feature type="chain" id="PRO_5038905052" description="DUF998 domain-containing protein" evidence="2">
    <location>
        <begin position="28"/>
        <end position="204"/>
    </location>
</feature>
<feature type="transmembrane region" description="Helical" evidence="1">
    <location>
        <begin position="81"/>
        <end position="97"/>
    </location>
</feature>
<keyword evidence="1" id="KW-1133">Transmembrane helix</keyword>
<evidence type="ECO:0000313" key="3">
    <source>
        <dbReference type="EMBL" id="RRR96858.1"/>
    </source>
</evidence>
<feature type="signal peptide" evidence="2">
    <location>
        <begin position="1"/>
        <end position="27"/>
    </location>
</feature>
<dbReference type="AlphaFoldDB" id="A0A426UT41"/>
<keyword evidence="4" id="KW-1185">Reference proteome</keyword>
<feature type="transmembrane region" description="Helical" evidence="1">
    <location>
        <begin position="153"/>
        <end position="171"/>
    </location>
</feature>
<evidence type="ECO:0008006" key="5">
    <source>
        <dbReference type="Google" id="ProtNLM"/>
    </source>
</evidence>
<name>A0A426UT41_9ACTN</name>
<evidence type="ECO:0000256" key="2">
    <source>
        <dbReference type="SAM" id="SignalP"/>
    </source>
</evidence>
<gene>
    <name evidence="3" type="ORF">EIW28_20685</name>
</gene>
<dbReference type="EMBL" id="RSEB01000006">
    <property type="protein sequence ID" value="RRR96858.1"/>
    <property type="molecule type" value="Genomic_DNA"/>
</dbReference>
<keyword evidence="1" id="KW-0812">Transmembrane</keyword>
<reference evidence="3 4" key="1">
    <citation type="submission" date="2018-12" db="EMBL/GenBank/DDBJ databases">
        <title>Glycomyces sp. YIM 121974 draft genome.</title>
        <authorList>
            <person name="Li Q."/>
        </authorList>
    </citation>
    <scope>NUCLEOTIDE SEQUENCE [LARGE SCALE GENOMIC DNA]</scope>
    <source>
        <strain evidence="3 4">YIM 121974</strain>
    </source>
</reference>
<proteinExistence type="predicted"/>
<accession>A0A426UT41</accession>
<protein>
    <recommendedName>
        <fullName evidence="5">DUF998 domain-containing protein</fullName>
    </recommendedName>
</protein>
<keyword evidence="2" id="KW-0732">Signal</keyword>
<dbReference type="Proteomes" id="UP000277256">
    <property type="component" value="Unassembled WGS sequence"/>
</dbReference>